<accession>A0ABN9X109</accession>
<keyword evidence="2" id="KW-1185">Reference proteome</keyword>
<dbReference type="Proteomes" id="UP001189429">
    <property type="component" value="Unassembled WGS sequence"/>
</dbReference>
<dbReference type="EMBL" id="CAUYUJ010019597">
    <property type="protein sequence ID" value="CAK0892326.1"/>
    <property type="molecule type" value="Genomic_DNA"/>
</dbReference>
<evidence type="ECO:0000313" key="1">
    <source>
        <dbReference type="EMBL" id="CAK0892326.1"/>
    </source>
</evidence>
<evidence type="ECO:0000313" key="2">
    <source>
        <dbReference type="Proteomes" id="UP001189429"/>
    </source>
</evidence>
<gene>
    <name evidence="1" type="ORF">PCOR1329_LOCUS72020</name>
</gene>
<sequence>MTSAHAHVALAVSASELHSLASEFFIPERWALFKSLAPCNVLRMFVEFAMPRLPSLFETTRGPCMTNLALIEFVNDSQWALATHCEATSGPSLTRAETLTHEWDVTEECGYQRLMGLSLRLRRGGFAWFELPEDAWMPWDQVGFERSANLPLGNTEPPKVVKENIRIQRLATIGAIVWLRGGHQAWAYRPVSYAQKNHYYVALSKLALKQKISVSIPAAKNGQLRMDIFSSTIHIKSLSGDTPSSTTYPVYKSTDNFVADVANAVKAAFEDVSPPGGIRAYFEASARARGGEAARALLSERAASKAAQKTPADEADVEVAPDTISYTVYDSSSYVVEGSTSCAVYASSSDIVDGSTFYAV</sequence>
<proteinExistence type="predicted"/>
<reference evidence="1" key="1">
    <citation type="submission" date="2023-10" db="EMBL/GenBank/DDBJ databases">
        <authorList>
            <person name="Chen Y."/>
            <person name="Shah S."/>
            <person name="Dougan E. K."/>
            <person name="Thang M."/>
            <person name="Chan C."/>
        </authorList>
    </citation>
    <scope>NUCLEOTIDE SEQUENCE [LARGE SCALE GENOMIC DNA]</scope>
</reference>
<comment type="caution">
    <text evidence="1">The sequence shown here is derived from an EMBL/GenBank/DDBJ whole genome shotgun (WGS) entry which is preliminary data.</text>
</comment>
<organism evidence="1 2">
    <name type="scientific">Prorocentrum cordatum</name>
    <dbReference type="NCBI Taxonomy" id="2364126"/>
    <lineage>
        <taxon>Eukaryota</taxon>
        <taxon>Sar</taxon>
        <taxon>Alveolata</taxon>
        <taxon>Dinophyceae</taxon>
        <taxon>Prorocentrales</taxon>
        <taxon>Prorocentraceae</taxon>
        <taxon>Prorocentrum</taxon>
    </lineage>
</organism>
<name>A0ABN9X109_9DINO</name>
<protein>
    <submittedName>
        <fullName evidence="1">Uncharacterized protein</fullName>
    </submittedName>
</protein>